<feature type="domain" description="Nudix hydrolase" evidence="1">
    <location>
        <begin position="11"/>
        <end position="57"/>
    </location>
</feature>
<dbReference type="EMBL" id="AP025523">
    <property type="protein sequence ID" value="BDE08247.1"/>
    <property type="molecule type" value="Genomic_DNA"/>
</dbReference>
<dbReference type="SUPFAM" id="SSF55811">
    <property type="entry name" value="Nudix"/>
    <property type="match status" value="1"/>
</dbReference>
<dbReference type="RefSeq" id="WP_317995790.1">
    <property type="nucleotide sequence ID" value="NZ_AP025523.1"/>
</dbReference>
<evidence type="ECO:0000313" key="3">
    <source>
        <dbReference type="Proteomes" id="UP001317532"/>
    </source>
</evidence>
<evidence type="ECO:0000259" key="1">
    <source>
        <dbReference type="Pfam" id="PF00293"/>
    </source>
</evidence>
<protein>
    <recommendedName>
        <fullName evidence="1">Nudix hydrolase domain-containing protein</fullName>
    </recommendedName>
</protein>
<name>A0AAN2CBT5_UNVUL</name>
<gene>
    <name evidence="2" type="ORF">WPS_35230</name>
</gene>
<dbReference type="AlphaFoldDB" id="A0AAN2CBT5"/>
<keyword evidence="3" id="KW-1185">Reference proteome</keyword>
<dbReference type="KEGG" id="vab:WPS_35230"/>
<evidence type="ECO:0000313" key="2">
    <source>
        <dbReference type="EMBL" id="BDE08247.1"/>
    </source>
</evidence>
<dbReference type="Gene3D" id="3.90.79.10">
    <property type="entry name" value="Nucleoside Triphosphate Pyrophosphohydrolase"/>
    <property type="match status" value="1"/>
</dbReference>
<organism evidence="2 3">
    <name type="scientific">Vulcanimicrobium alpinum</name>
    <dbReference type="NCBI Taxonomy" id="3016050"/>
    <lineage>
        <taxon>Bacteria</taxon>
        <taxon>Bacillati</taxon>
        <taxon>Vulcanimicrobiota</taxon>
        <taxon>Vulcanimicrobiia</taxon>
        <taxon>Vulcanimicrobiales</taxon>
        <taxon>Vulcanimicrobiaceae</taxon>
        <taxon>Vulcanimicrobium</taxon>
    </lineage>
</organism>
<reference evidence="2 3" key="1">
    <citation type="journal article" date="2022" name="ISME Commun">
        <title>Vulcanimicrobium alpinus gen. nov. sp. nov., the first cultivated representative of the candidate phylum 'Eremiobacterota', is a metabolically versatile aerobic anoxygenic phototroph.</title>
        <authorList>
            <person name="Yabe S."/>
            <person name="Muto K."/>
            <person name="Abe K."/>
            <person name="Yokota A."/>
            <person name="Staudigel H."/>
            <person name="Tebo B.M."/>
        </authorList>
    </citation>
    <scope>NUCLEOTIDE SEQUENCE [LARGE SCALE GENOMIC DNA]</scope>
    <source>
        <strain evidence="2 3">WC8-2</strain>
    </source>
</reference>
<accession>A0AAN2CBT5</accession>
<dbReference type="Proteomes" id="UP001317532">
    <property type="component" value="Chromosome"/>
</dbReference>
<sequence>MSMERSNVTFALRVAAIIRDERDRILVVREHIIGIEQWTLPGGALLLGESLVLALERQSPYN</sequence>
<dbReference type="InterPro" id="IPR000086">
    <property type="entry name" value="NUDIX_hydrolase_dom"/>
</dbReference>
<proteinExistence type="predicted"/>
<dbReference type="InterPro" id="IPR015797">
    <property type="entry name" value="NUDIX_hydrolase-like_dom_sf"/>
</dbReference>
<dbReference type="Pfam" id="PF00293">
    <property type="entry name" value="NUDIX"/>
    <property type="match status" value="1"/>
</dbReference>